<evidence type="ECO:0000256" key="1">
    <source>
        <dbReference type="SAM" id="Phobius"/>
    </source>
</evidence>
<accession>A0A366HGV2</accession>
<dbReference type="OrthoDB" id="8642119at2"/>
<gene>
    <name evidence="2" type="ORF">DFR37_103333</name>
</gene>
<protein>
    <submittedName>
        <fullName evidence="2">Uncharacterized protein</fullName>
    </submittedName>
</protein>
<proteinExistence type="predicted"/>
<organism evidence="2 3">
    <name type="scientific">Eoetvoesiella caeni</name>
    <dbReference type="NCBI Taxonomy" id="645616"/>
    <lineage>
        <taxon>Bacteria</taxon>
        <taxon>Pseudomonadati</taxon>
        <taxon>Pseudomonadota</taxon>
        <taxon>Betaproteobacteria</taxon>
        <taxon>Burkholderiales</taxon>
        <taxon>Alcaligenaceae</taxon>
        <taxon>Eoetvoesiella</taxon>
    </lineage>
</organism>
<keyword evidence="1" id="KW-1133">Transmembrane helix</keyword>
<sequence length="289" mass="31231">MMNLKIPRWASVSRSSCWAGTTVVETLRRGSAAWCRAGMAARRRQGGQALLEGLVAMLILLMLWVGITWLARFQDMALQTSHASRFAAFSLARDRGYASIGAIRQSYFSGPGHQWKDRRGRDILAAERNEVALDITRDARLPSGAQPGGSHAAATTLRQEWRLEDAGIASAVVSVNARRPAVSSHAALNEPGAGLSGGLELAQFDSYPLPLVRHTAILLDAGHASSDVGTQVRVAQSDLAWAAAANVSYGLGAKISSAMNAVDGAWRRPQPVFDWLGPWHEIIPEHHLR</sequence>
<keyword evidence="1" id="KW-0812">Transmembrane</keyword>
<feature type="transmembrane region" description="Helical" evidence="1">
    <location>
        <begin position="49"/>
        <end position="71"/>
    </location>
</feature>
<keyword evidence="1" id="KW-0472">Membrane</keyword>
<comment type="caution">
    <text evidence="2">The sequence shown here is derived from an EMBL/GenBank/DDBJ whole genome shotgun (WGS) entry which is preliminary data.</text>
</comment>
<keyword evidence="3" id="KW-1185">Reference proteome</keyword>
<dbReference type="RefSeq" id="WP_113932735.1">
    <property type="nucleotide sequence ID" value="NZ_JACCEU010000004.1"/>
</dbReference>
<dbReference type="AlphaFoldDB" id="A0A366HGV2"/>
<reference evidence="2 3" key="1">
    <citation type="submission" date="2018-06" db="EMBL/GenBank/DDBJ databases">
        <title>Genomic Encyclopedia of Type Strains, Phase IV (KMG-IV): sequencing the most valuable type-strain genomes for metagenomic binning, comparative biology and taxonomic classification.</title>
        <authorList>
            <person name="Goeker M."/>
        </authorList>
    </citation>
    <scope>NUCLEOTIDE SEQUENCE [LARGE SCALE GENOMIC DNA]</scope>
    <source>
        <strain evidence="2 3">DSM 25520</strain>
    </source>
</reference>
<name>A0A366HGV2_9BURK</name>
<evidence type="ECO:0000313" key="2">
    <source>
        <dbReference type="EMBL" id="RBP40988.1"/>
    </source>
</evidence>
<dbReference type="EMBL" id="QNRQ01000003">
    <property type="protein sequence ID" value="RBP40988.1"/>
    <property type="molecule type" value="Genomic_DNA"/>
</dbReference>
<evidence type="ECO:0000313" key="3">
    <source>
        <dbReference type="Proteomes" id="UP000253628"/>
    </source>
</evidence>
<dbReference type="Proteomes" id="UP000253628">
    <property type="component" value="Unassembled WGS sequence"/>
</dbReference>